<keyword evidence="2" id="KW-1185">Reference proteome</keyword>
<reference evidence="1 2" key="1">
    <citation type="submission" date="2014-02" db="EMBL/GenBank/DDBJ databases">
        <title>Whole genome shotgun sequence of Rhodococcus wratislaviensis NBRC 100605.</title>
        <authorList>
            <person name="Hosoyama A."/>
            <person name="Tsuchikane K."/>
            <person name="Yoshida I."/>
            <person name="Ohji S."/>
            <person name="Ichikawa N."/>
            <person name="Yamazoe A."/>
            <person name="Fujita N."/>
        </authorList>
    </citation>
    <scope>NUCLEOTIDE SEQUENCE [LARGE SCALE GENOMIC DNA]</scope>
    <source>
        <strain evidence="1 2">NBRC 100605</strain>
    </source>
</reference>
<dbReference type="Pfam" id="PF07592">
    <property type="entry name" value="DDE_Tnp_ISAZ013"/>
    <property type="match status" value="1"/>
</dbReference>
<dbReference type="AlphaFoldDB" id="X0QBB6"/>
<proteinExistence type="predicted"/>
<dbReference type="InterPro" id="IPR011518">
    <property type="entry name" value="Transposase_36"/>
</dbReference>
<protein>
    <recommendedName>
        <fullName evidence="3">Transposase</fullName>
    </recommendedName>
</protein>
<name>X0QBB6_RHOWR</name>
<sequence>MEQNRAPAVLPHLDELARAPPGESRGIVETIATTTTRTGLRVRAELDTTEYPTGVKIPDRDMASLADTGILTRHDFHGEWNYTLHPSLETPELN</sequence>
<organism evidence="1 2">
    <name type="scientific">Rhodococcus wratislaviensis NBRC 100605</name>
    <dbReference type="NCBI Taxonomy" id="1219028"/>
    <lineage>
        <taxon>Bacteria</taxon>
        <taxon>Bacillati</taxon>
        <taxon>Actinomycetota</taxon>
        <taxon>Actinomycetes</taxon>
        <taxon>Mycobacteriales</taxon>
        <taxon>Nocardiaceae</taxon>
        <taxon>Rhodococcus</taxon>
    </lineage>
</organism>
<evidence type="ECO:0000313" key="2">
    <source>
        <dbReference type="Proteomes" id="UP000019491"/>
    </source>
</evidence>
<gene>
    <name evidence="1" type="ORF">RW1_062_00260</name>
</gene>
<accession>X0QBB6</accession>
<dbReference type="EMBL" id="BAWF01000062">
    <property type="protein sequence ID" value="GAF48902.1"/>
    <property type="molecule type" value="Genomic_DNA"/>
</dbReference>
<comment type="caution">
    <text evidence="1">The sequence shown here is derived from an EMBL/GenBank/DDBJ whole genome shotgun (WGS) entry which is preliminary data.</text>
</comment>
<evidence type="ECO:0000313" key="1">
    <source>
        <dbReference type="EMBL" id="GAF48902.1"/>
    </source>
</evidence>
<dbReference type="Proteomes" id="UP000019491">
    <property type="component" value="Unassembled WGS sequence"/>
</dbReference>
<evidence type="ECO:0008006" key="3">
    <source>
        <dbReference type="Google" id="ProtNLM"/>
    </source>
</evidence>